<feature type="region of interest" description="Disordered" evidence="14">
    <location>
        <begin position="1"/>
        <end position="29"/>
    </location>
</feature>
<dbReference type="InterPro" id="IPR006135">
    <property type="entry name" value="T3SS_substrate_exporter"/>
</dbReference>
<evidence type="ECO:0000313" key="15">
    <source>
        <dbReference type="EMBL" id="KAF1694076.1"/>
    </source>
</evidence>
<comment type="similarity">
    <text evidence="2 13">Belongs to the type III secretion exporter family.</text>
</comment>
<dbReference type="SUPFAM" id="SSF160544">
    <property type="entry name" value="EscU C-terminal domain-like"/>
    <property type="match status" value="1"/>
</dbReference>
<feature type="transmembrane region" description="Helical" evidence="13">
    <location>
        <begin position="34"/>
        <end position="53"/>
    </location>
</feature>
<keyword evidence="10 13" id="KW-0472">Membrane</keyword>
<keyword evidence="15" id="KW-0282">Flagellum</keyword>
<reference evidence="15 16" key="1">
    <citation type="submission" date="2017-10" db="EMBL/GenBank/DDBJ databases">
        <title>Whole genome sequencing of members of genus Pseudoxanthomonas.</title>
        <authorList>
            <person name="Kumar S."/>
            <person name="Bansal K."/>
            <person name="Kaur A."/>
            <person name="Patil P."/>
            <person name="Sharma S."/>
            <person name="Patil P.B."/>
        </authorList>
    </citation>
    <scope>NUCLEOTIDE SEQUENCE [LARGE SCALE GENOMIC DNA]</scope>
    <source>
        <strain evidence="15 16">DSM 17801</strain>
    </source>
</reference>
<dbReference type="PANTHER" id="PTHR30531:SF12">
    <property type="entry name" value="FLAGELLAR BIOSYNTHETIC PROTEIN FLHB"/>
    <property type="match status" value="1"/>
</dbReference>
<dbReference type="Gene3D" id="3.40.1690.10">
    <property type="entry name" value="secretion proteins EscU"/>
    <property type="match status" value="1"/>
</dbReference>
<dbReference type="Gene3D" id="6.10.250.2080">
    <property type="match status" value="1"/>
</dbReference>
<evidence type="ECO:0000256" key="2">
    <source>
        <dbReference type="ARBA" id="ARBA00010690"/>
    </source>
</evidence>
<keyword evidence="5 13" id="KW-1003">Cell membrane</keyword>
<evidence type="ECO:0000256" key="5">
    <source>
        <dbReference type="ARBA" id="ARBA00022475"/>
    </source>
</evidence>
<evidence type="ECO:0000256" key="7">
    <source>
        <dbReference type="ARBA" id="ARBA00022795"/>
    </source>
</evidence>
<comment type="caution">
    <text evidence="13">Lacks conserved residue(s) required for the propagation of feature annotation.</text>
</comment>
<dbReference type="Proteomes" id="UP000788419">
    <property type="component" value="Unassembled WGS sequence"/>
</dbReference>
<evidence type="ECO:0000256" key="13">
    <source>
        <dbReference type="RuleBase" id="RU364091"/>
    </source>
</evidence>
<sequence>MSENEDGQERTEQPSEKRLREAREKGNLPRSRELATAAVFGAGVIALLSYGPALAHGTQGWLRGALTPDRALLHAPERLFGHMGLLVLQLVWVMLPLAVVSLLAAFVAPLVMGALQFSGKSLVPDLSRLNPMSGLKRTYGPESLAELAKSLMRVAFVGTAAGLTLAHGMDVLRSMPNQSLEEAARTGLHFAGRLLLATAGALALLAAIDAPYQRWNWLRKLKMTRQELRDEAKQSEGNPQVKGKIRQMQFQLSQRRMMEAVPAADVIVVNPTHYAVALKYDGDNMRAPTVVARGVDEVAHRIREVADRHRVTIVSAPPLARALYRESQLGKEIPVRLYAAVAQVLSYVYQLRAWRAGTAPASPQLGAVAVDEFPDNGKPGGNRR</sequence>
<keyword evidence="15" id="KW-0969">Cilium</keyword>
<name>A0ABQ6Z6C2_9GAMM</name>
<comment type="subcellular location">
    <subcellularLocation>
        <location evidence="1">Cell membrane</location>
        <topology evidence="1">Multi-pass membrane protein</topology>
    </subcellularLocation>
</comment>
<comment type="function">
    <text evidence="12 13">Required for formation of the rod structure in the basal body of the flagellar apparatus. Together with FliI and FliH, may constitute the export apparatus of flagellin.</text>
</comment>
<dbReference type="PRINTS" id="PR00950">
    <property type="entry name" value="TYPE3IMSPROT"/>
</dbReference>
<evidence type="ECO:0000256" key="6">
    <source>
        <dbReference type="ARBA" id="ARBA00022692"/>
    </source>
</evidence>
<feature type="transmembrane region" description="Helical" evidence="13">
    <location>
        <begin position="86"/>
        <end position="111"/>
    </location>
</feature>
<evidence type="ECO:0000313" key="16">
    <source>
        <dbReference type="Proteomes" id="UP000788419"/>
    </source>
</evidence>
<dbReference type="EMBL" id="PDWN01000009">
    <property type="protein sequence ID" value="KAF1694076.1"/>
    <property type="molecule type" value="Genomic_DNA"/>
</dbReference>
<comment type="caution">
    <text evidence="15">The sequence shown here is derived from an EMBL/GenBank/DDBJ whole genome shotgun (WGS) entry which is preliminary data.</text>
</comment>
<keyword evidence="16" id="KW-1185">Reference proteome</keyword>
<evidence type="ECO:0000256" key="4">
    <source>
        <dbReference type="ARBA" id="ARBA00022448"/>
    </source>
</evidence>
<keyword evidence="8 13" id="KW-0653">Protein transport</keyword>
<accession>A0ABQ6Z6C2</accession>
<proteinExistence type="inferred from homology"/>
<keyword evidence="4 13" id="KW-0813">Transport</keyword>
<keyword evidence="11 13" id="KW-1006">Bacterial flagellum protein export</keyword>
<evidence type="ECO:0000256" key="9">
    <source>
        <dbReference type="ARBA" id="ARBA00022989"/>
    </source>
</evidence>
<evidence type="ECO:0000256" key="3">
    <source>
        <dbReference type="ARBA" id="ARBA00021622"/>
    </source>
</evidence>
<keyword evidence="9 13" id="KW-1133">Transmembrane helix</keyword>
<dbReference type="NCBIfam" id="TIGR00328">
    <property type="entry name" value="flhB"/>
    <property type="match status" value="1"/>
</dbReference>
<keyword evidence="7 13" id="KW-1005">Bacterial flagellum biogenesis</keyword>
<dbReference type="InterPro" id="IPR006136">
    <property type="entry name" value="FlhB"/>
</dbReference>
<evidence type="ECO:0000256" key="11">
    <source>
        <dbReference type="ARBA" id="ARBA00023225"/>
    </source>
</evidence>
<gene>
    <name evidence="13 15" type="primary">flhB</name>
    <name evidence="15" type="ORF">CSC65_10490</name>
</gene>
<dbReference type="Pfam" id="PF01312">
    <property type="entry name" value="Bac_export_2"/>
    <property type="match status" value="1"/>
</dbReference>
<keyword evidence="15" id="KW-0966">Cell projection</keyword>
<dbReference type="RefSeq" id="WP_162410543.1">
    <property type="nucleotide sequence ID" value="NZ_PDWN01000009.1"/>
</dbReference>
<evidence type="ECO:0000256" key="12">
    <source>
        <dbReference type="ARBA" id="ARBA00025078"/>
    </source>
</evidence>
<keyword evidence="6 13" id="KW-0812">Transmembrane</keyword>
<feature type="transmembrane region" description="Helical" evidence="13">
    <location>
        <begin position="190"/>
        <end position="212"/>
    </location>
</feature>
<feature type="compositionally biased region" description="Basic and acidic residues" evidence="14">
    <location>
        <begin position="7"/>
        <end position="29"/>
    </location>
</feature>
<dbReference type="PANTHER" id="PTHR30531">
    <property type="entry name" value="FLAGELLAR BIOSYNTHETIC PROTEIN FLHB"/>
    <property type="match status" value="1"/>
</dbReference>
<protein>
    <recommendedName>
        <fullName evidence="3 13">Flagellar biosynthetic protein FlhB</fullName>
    </recommendedName>
</protein>
<evidence type="ECO:0000256" key="8">
    <source>
        <dbReference type="ARBA" id="ARBA00022927"/>
    </source>
</evidence>
<dbReference type="InterPro" id="IPR029025">
    <property type="entry name" value="T3SS_substrate_exporter_C"/>
</dbReference>
<evidence type="ECO:0000256" key="10">
    <source>
        <dbReference type="ARBA" id="ARBA00023136"/>
    </source>
</evidence>
<evidence type="ECO:0000256" key="1">
    <source>
        <dbReference type="ARBA" id="ARBA00004651"/>
    </source>
</evidence>
<evidence type="ECO:0000256" key="14">
    <source>
        <dbReference type="SAM" id="MobiDB-lite"/>
    </source>
</evidence>
<organism evidence="15 16">
    <name type="scientific">Pseudoxanthomonas daejeonensis</name>
    <dbReference type="NCBI Taxonomy" id="266062"/>
    <lineage>
        <taxon>Bacteria</taxon>
        <taxon>Pseudomonadati</taxon>
        <taxon>Pseudomonadota</taxon>
        <taxon>Gammaproteobacteria</taxon>
        <taxon>Lysobacterales</taxon>
        <taxon>Lysobacteraceae</taxon>
        <taxon>Pseudoxanthomonas</taxon>
    </lineage>
</organism>